<dbReference type="InterPro" id="IPR055344">
    <property type="entry name" value="SecD_SecF_C_bact"/>
</dbReference>
<accession>H0UIH9</accession>
<dbReference type="OrthoDB" id="9805019at2"/>
<dbReference type="EMBL" id="CM001376">
    <property type="protein sequence ID" value="EHM12687.1"/>
    <property type="molecule type" value="Genomic_DNA"/>
</dbReference>
<dbReference type="InterPro" id="IPR022813">
    <property type="entry name" value="SecD/SecF_arch_bac"/>
</dbReference>
<reference evidence="13 14" key="1">
    <citation type="submission" date="2011-11" db="EMBL/GenBank/DDBJ databases">
        <title>The Noncontiguous Finished genome of Jonquetella anthropi DSM 22815.</title>
        <authorList>
            <consortium name="US DOE Joint Genome Institute (JGI-PGF)"/>
            <person name="Lucas S."/>
            <person name="Copeland A."/>
            <person name="Lapidus A."/>
            <person name="Glavina del Rio T."/>
            <person name="Dalin E."/>
            <person name="Tice H."/>
            <person name="Bruce D."/>
            <person name="Goodwin L."/>
            <person name="Pitluck S."/>
            <person name="Peters L."/>
            <person name="Mikhailova N."/>
            <person name="Held B."/>
            <person name="Kyrpides N."/>
            <person name="Mavromatis K."/>
            <person name="Ivanova N."/>
            <person name="Markowitz V."/>
            <person name="Cheng J.-F."/>
            <person name="Hugenholtz P."/>
            <person name="Woyke T."/>
            <person name="Wu D."/>
            <person name="Gronow S."/>
            <person name="Wellnitz S."/>
            <person name="Brambilla E."/>
            <person name="Klenk H.-P."/>
            <person name="Eisen J.A."/>
        </authorList>
    </citation>
    <scope>NUCLEOTIDE SEQUENCE [LARGE SCALE GENOMIC DNA]</scope>
    <source>
        <strain evidence="13 14">DSM 22815</strain>
    </source>
</reference>
<feature type="transmembrane region" description="Helical" evidence="9">
    <location>
        <begin position="329"/>
        <end position="347"/>
    </location>
</feature>
<evidence type="ECO:0000313" key="13">
    <source>
        <dbReference type="EMBL" id="EHM12687.1"/>
    </source>
</evidence>
<dbReference type="GO" id="GO:0065002">
    <property type="term" value="P:intracellular protein transmembrane transport"/>
    <property type="evidence" value="ECO:0007669"/>
    <property type="project" value="UniProtKB-UniRule"/>
</dbReference>
<dbReference type="GO" id="GO:0043952">
    <property type="term" value="P:protein transport by the Sec complex"/>
    <property type="evidence" value="ECO:0007669"/>
    <property type="project" value="UniProtKB-UniRule"/>
</dbReference>
<organism evidence="13 14">
    <name type="scientific">Jonquetella anthropi DSM 22815</name>
    <dbReference type="NCBI Taxonomy" id="885272"/>
    <lineage>
        <taxon>Bacteria</taxon>
        <taxon>Thermotogati</taxon>
        <taxon>Synergistota</taxon>
        <taxon>Synergistia</taxon>
        <taxon>Synergistales</taxon>
        <taxon>Dethiosulfovibrionaceae</taxon>
        <taxon>Jonquetella</taxon>
    </lineage>
</organism>
<evidence type="ECO:0000256" key="5">
    <source>
        <dbReference type="ARBA" id="ARBA00022927"/>
    </source>
</evidence>
<evidence type="ECO:0000256" key="1">
    <source>
        <dbReference type="ARBA" id="ARBA00004651"/>
    </source>
</evidence>
<evidence type="ECO:0000259" key="11">
    <source>
        <dbReference type="Pfam" id="PF21760"/>
    </source>
</evidence>
<dbReference type="InterPro" id="IPR048631">
    <property type="entry name" value="SecD_1st"/>
</dbReference>
<comment type="caution">
    <text evidence="9">Lacks conserved residue(s) required for the propagation of feature annotation.</text>
</comment>
<keyword evidence="14" id="KW-1185">Reference proteome</keyword>
<keyword evidence="4 9" id="KW-0812">Transmembrane</keyword>
<evidence type="ECO:0000256" key="3">
    <source>
        <dbReference type="ARBA" id="ARBA00022475"/>
    </source>
</evidence>
<dbReference type="GO" id="GO:0015450">
    <property type="term" value="F:protein-transporting ATPase activity"/>
    <property type="evidence" value="ECO:0007669"/>
    <property type="project" value="InterPro"/>
</dbReference>
<dbReference type="GO" id="GO:0005886">
    <property type="term" value="C:plasma membrane"/>
    <property type="evidence" value="ECO:0007669"/>
    <property type="project" value="UniProtKB-SubCell"/>
</dbReference>
<comment type="function">
    <text evidence="9">Part of the Sec protein translocase complex. Interacts with the SecYEG preprotein conducting channel. SecDF uses the proton motive force (PMF) to complete protein translocation after the ATP-dependent function of SecA.</text>
</comment>
<dbReference type="FunFam" id="1.20.1640.10:FF:000004">
    <property type="entry name" value="Protein translocase subunit SecD"/>
    <property type="match status" value="1"/>
</dbReference>
<evidence type="ECO:0000256" key="2">
    <source>
        <dbReference type="ARBA" id="ARBA00022448"/>
    </source>
</evidence>
<dbReference type="AlphaFoldDB" id="H0UIH9"/>
<dbReference type="RefSeq" id="WP_008522489.1">
    <property type="nucleotide sequence ID" value="NZ_CM001376.1"/>
</dbReference>
<comment type="subcellular location">
    <subcellularLocation>
        <location evidence="1 9">Cell membrane</location>
        <topology evidence="1 9">Multi-pass membrane protein</topology>
    </subcellularLocation>
</comment>
<protein>
    <recommendedName>
        <fullName evidence="9">Protein translocase subunit SecD</fullName>
    </recommendedName>
</protein>
<evidence type="ECO:0000256" key="7">
    <source>
        <dbReference type="ARBA" id="ARBA00023010"/>
    </source>
</evidence>
<comment type="subunit">
    <text evidence="9">Forms a complex with SecF. Part of the essential Sec protein translocation apparatus which comprises SecA, SecYEG and auxiliary proteins SecDF. Other proteins may also be involved.</text>
</comment>
<feature type="transmembrane region" description="Helical" evidence="9">
    <location>
        <begin position="303"/>
        <end position="322"/>
    </location>
</feature>
<keyword evidence="3 9" id="KW-1003">Cell membrane</keyword>
<dbReference type="Gene3D" id="3.30.1360.200">
    <property type="match status" value="1"/>
</dbReference>
<keyword evidence="5 9" id="KW-0653">Protein transport</keyword>
<dbReference type="Pfam" id="PF22599">
    <property type="entry name" value="SecDF_P1_head"/>
    <property type="match status" value="1"/>
</dbReference>
<dbReference type="InterPro" id="IPR005791">
    <property type="entry name" value="SecD"/>
</dbReference>
<evidence type="ECO:0000256" key="8">
    <source>
        <dbReference type="ARBA" id="ARBA00023136"/>
    </source>
</evidence>
<dbReference type="eggNOG" id="COG0342">
    <property type="taxonomic scope" value="Bacteria"/>
</dbReference>
<dbReference type="Pfam" id="PF02355">
    <property type="entry name" value="SecD_SecF_C"/>
    <property type="match status" value="1"/>
</dbReference>
<evidence type="ECO:0000256" key="9">
    <source>
        <dbReference type="HAMAP-Rule" id="MF_01463"/>
    </source>
</evidence>
<evidence type="ECO:0000313" key="14">
    <source>
        <dbReference type="Proteomes" id="UP000003806"/>
    </source>
</evidence>
<name>H0UIH9_9BACT</name>
<dbReference type="SUPFAM" id="SSF82866">
    <property type="entry name" value="Multidrug efflux transporter AcrB transmembrane domain"/>
    <property type="match status" value="1"/>
</dbReference>
<dbReference type="STRING" id="885272.JonanDRAFT_0264"/>
<feature type="transmembrane region" description="Helical" evidence="9">
    <location>
        <begin position="7"/>
        <end position="24"/>
    </location>
</feature>
<dbReference type="GO" id="GO:0006605">
    <property type="term" value="P:protein targeting"/>
    <property type="evidence" value="ECO:0007669"/>
    <property type="project" value="UniProtKB-UniRule"/>
</dbReference>
<dbReference type="InterPro" id="IPR001036">
    <property type="entry name" value="Acrflvin-R"/>
</dbReference>
<proteinExistence type="inferred from homology"/>
<keyword evidence="2 9" id="KW-0813">Transport</keyword>
<evidence type="ECO:0000259" key="10">
    <source>
        <dbReference type="Pfam" id="PF02355"/>
    </source>
</evidence>
<feature type="domain" description="Protein translocase subunit SecDF P1" evidence="11">
    <location>
        <begin position="60"/>
        <end position="116"/>
    </location>
</feature>
<dbReference type="Proteomes" id="UP000003806">
    <property type="component" value="Chromosome"/>
</dbReference>
<dbReference type="HAMAP" id="MF_01463_B">
    <property type="entry name" value="SecD_B"/>
    <property type="match status" value="1"/>
</dbReference>
<evidence type="ECO:0000256" key="4">
    <source>
        <dbReference type="ARBA" id="ARBA00022692"/>
    </source>
</evidence>
<keyword evidence="8 9" id="KW-0472">Membrane</keyword>
<sequence>MQKKDRWRLIFVLVVLAVAAYFVFPLRGRIKLGLDLSGGVNIVLKAVPQPGTELGTDSIDRLLVVLRNRIDQYGVTEPLMQRQGADRVVVELPGVDNPEAALNLIGKTALLEFRQVIDSTRPLPPQAKRENYDSDAEFQEAVARWNAYRDQQEALKASMEAKAKSEGGNSIATDEDGAIYQLGATYLTGKDLKNAGVDYDSLGRPVVSLEFNDKGTDLFDKATADNVGKQIAMVLDGRVISAPRVNERISGGRAQISGRFTPDDARGLAIMLRAGALPVGVEVLENRSVGPSLGSDSIRDGQFAGLVGIAAVFIYMIVFYRVLGVTADISLCTTMLLLFAMLIGFKATLTLPGVAGIVLTVGMAVDSNILIFERMKEETALGRSLHAVITAGFSKALSTILDANITTVIAAAVLFHYGSGPLRGFALTLTIGIVASLFSALGVNRVLLQLMVDYTKLPIIGRRKEVNA</sequence>
<dbReference type="InterPro" id="IPR054384">
    <property type="entry name" value="SecDF_P1_head"/>
</dbReference>
<feature type="domain" description="SecDF P1 head subdomain" evidence="12">
    <location>
        <begin position="177"/>
        <end position="279"/>
    </location>
</feature>
<dbReference type="PANTHER" id="PTHR30081">
    <property type="entry name" value="PROTEIN-EXPORT MEMBRANE PROTEIN SEC"/>
    <property type="match status" value="1"/>
</dbReference>
<keyword evidence="7 9" id="KW-0811">Translocation</keyword>
<feature type="transmembrane region" description="Helical" evidence="9">
    <location>
        <begin position="424"/>
        <end position="448"/>
    </location>
</feature>
<dbReference type="Pfam" id="PF21760">
    <property type="entry name" value="SecD_1st"/>
    <property type="match status" value="1"/>
</dbReference>
<gene>
    <name evidence="9" type="primary">secD</name>
    <name evidence="13" type="ORF">JonanDRAFT_0264</name>
</gene>
<feature type="domain" description="Protein export membrane protein SecD/SecF C-terminal" evidence="10">
    <location>
        <begin position="282"/>
        <end position="450"/>
    </location>
</feature>
<dbReference type="Gene3D" id="3.30.70.3400">
    <property type="match status" value="1"/>
</dbReference>
<dbReference type="PANTHER" id="PTHR30081:SF1">
    <property type="entry name" value="PROTEIN TRANSLOCASE SUBUNIT SECD"/>
    <property type="match status" value="1"/>
</dbReference>
<dbReference type="NCBIfam" id="TIGR01129">
    <property type="entry name" value="secD"/>
    <property type="match status" value="1"/>
</dbReference>
<dbReference type="Gene3D" id="1.20.1640.10">
    <property type="entry name" value="Multidrug efflux transporter AcrB transmembrane domain"/>
    <property type="match status" value="1"/>
</dbReference>
<dbReference type="InterPro" id="IPR048634">
    <property type="entry name" value="SecD_SecF_C"/>
</dbReference>
<comment type="similarity">
    <text evidence="9">Belongs to the SecD/SecF family. SecD subfamily.</text>
</comment>
<dbReference type="HOGENOM" id="CLU_007894_4_2_0"/>
<evidence type="ECO:0000256" key="6">
    <source>
        <dbReference type="ARBA" id="ARBA00022989"/>
    </source>
</evidence>
<evidence type="ECO:0000259" key="12">
    <source>
        <dbReference type="Pfam" id="PF22599"/>
    </source>
</evidence>
<keyword evidence="6 9" id="KW-1133">Transmembrane helix</keyword>
<dbReference type="PRINTS" id="PR00702">
    <property type="entry name" value="ACRIFLAVINRP"/>
</dbReference>
<dbReference type="NCBIfam" id="TIGR00916">
    <property type="entry name" value="2A0604s01"/>
    <property type="match status" value="1"/>
</dbReference>